<protein>
    <submittedName>
        <fullName evidence="1">Uncharacterized protein</fullName>
    </submittedName>
</protein>
<evidence type="ECO:0000313" key="1">
    <source>
        <dbReference type="EMBL" id="KAF4724620.1"/>
    </source>
</evidence>
<comment type="caution">
    <text evidence="1">The sequence shown here is derived from an EMBL/GenBank/DDBJ whole genome shotgun (WGS) entry which is preliminary data.</text>
</comment>
<gene>
    <name evidence="1" type="ORF">FOZ63_032846</name>
</gene>
<sequence>MSNKRQSRLDEFFKPLRSRMKCMNNDKAEVDAEASRGDVEVEACSSRKKGFFDGLSIFLDDKIVGDYRIYLTRRLEMAGARVMEIDDGERSEAWLKEVSYTARQPGASLERHILGDEAAKKESQIFVIFTDLLEGWLDGDFAEPQLPFPWMI</sequence>
<reference evidence="1 2" key="1">
    <citation type="submission" date="2020-04" db="EMBL/GenBank/DDBJ databases">
        <title>Perkinsus olseni comparative genomics.</title>
        <authorList>
            <person name="Bogema D.R."/>
        </authorList>
    </citation>
    <scope>NUCLEOTIDE SEQUENCE [LARGE SCALE GENOMIC DNA]</scope>
    <source>
        <strain evidence="1 2">ATCC PRA-207</strain>
    </source>
</reference>
<organism evidence="1 2">
    <name type="scientific">Perkinsus olseni</name>
    <name type="common">Perkinsus atlanticus</name>
    <dbReference type="NCBI Taxonomy" id="32597"/>
    <lineage>
        <taxon>Eukaryota</taxon>
        <taxon>Sar</taxon>
        <taxon>Alveolata</taxon>
        <taxon>Perkinsozoa</taxon>
        <taxon>Perkinsea</taxon>
        <taxon>Perkinsida</taxon>
        <taxon>Perkinsidae</taxon>
        <taxon>Perkinsus</taxon>
    </lineage>
</organism>
<keyword evidence="2" id="KW-1185">Reference proteome</keyword>
<dbReference type="AlphaFoldDB" id="A0A7J6RXY5"/>
<dbReference type="EMBL" id="JABANO010022776">
    <property type="protein sequence ID" value="KAF4724620.1"/>
    <property type="molecule type" value="Genomic_DNA"/>
</dbReference>
<name>A0A7J6RXY5_PEROL</name>
<accession>A0A7J6RXY5</accession>
<evidence type="ECO:0000313" key="2">
    <source>
        <dbReference type="Proteomes" id="UP000553632"/>
    </source>
</evidence>
<proteinExistence type="predicted"/>
<dbReference type="Proteomes" id="UP000553632">
    <property type="component" value="Unassembled WGS sequence"/>
</dbReference>